<keyword evidence="9" id="KW-1185">Reference proteome</keyword>
<evidence type="ECO:0000313" key="9">
    <source>
        <dbReference type="Proteomes" id="UP000188533"/>
    </source>
</evidence>
<dbReference type="PANTHER" id="PTHR47338:SF29">
    <property type="entry name" value="ZN(2)-C6 FUNGAL-TYPE DOMAIN-CONTAINING PROTEIN"/>
    <property type="match status" value="1"/>
</dbReference>
<sequence length="638" mass="71274">MMGRMMEGTRIYHIIYCIDLAVSKGSSRNDVPRRTSVYAISRILTNGWIYLPAQAAALIHDGISLHSSVKNEDHLRLVFESISDMDASTSTTPIKAKTPRNQNRAKACSHCRKRKTKCDGKRPICTQCHARSKPGFELVCEYPMVGQTRKRTLEESISTLERRIRELERAESDEDVVRLYDPSNYPSTRSSPFGTSSNSPSSSSSLLLDASPEPSLFTTAFQEEIPIALGQQLLQAFIPHAKSFGFFLNLRRFISETTLPLTLGDYSRPCPGLICAAYLIGLHLSGATEDEESAFLSRALLHVSNVLSSSHPLRLIHGTQAEILLSLSMGPFVPSVMCMDGHSLPDPKDFIEEGERINAFWTVFTMCNCWGVGVGGFSSMMFESYGSRIDTPWPLDMEDYEENRIPANYVGASTVRKFLAQTPLQPLRLYGPSNMALFSQASVLLERAAGLGSSYTNELHSDEHIRYMKTFTSFDALIDSFTSSLPSFSQTYISSPDFVTVWATHLICRAATIKLHNVFTASNAFSRKKVLECAERCVMLGRGMDLTSVEVNPIFGLLWMITGEAIINEISRLDDLNRQTMSLPNWVLEEATILGRVEMVALLEELFLTMELFGNRSGSKIIAYQVNSLREHYRSNCI</sequence>
<reference evidence="8 9" key="1">
    <citation type="submission" date="2016-08" db="EMBL/GenBank/DDBJ databases">
        <authorList>
            <consortium name="Lentinula edodes genome sequencing consortium"/>
            <person name="Sakamoto Y."/>
            <person name="Nakade K."/>
            <person name="Sato S."/>
            <person name="Yoshida Y."/>
            <person name="Miyazaki K."/>
            <person name="Natsume S."/>
            <person name="Konno N."/>
        </authorList>
    </citation>
    <scope>NUCLEOTIDE SEQUENCE [LARGE SCALE GENOMIC DNA]</scope>
    <source>
        <strain evidence="8 9">NBRC 111202</strain>
    </source>
</reference>
<dbReference type="InterPro" id="IPR001138">
    <property type="entry name" value="Zn2Cys6_DnaBD"/>
</dbReference>
<feature type="region of interest" description="Disordered" evidence="6">
    <location>
        <begin position="178"/>
        <end position="207"/>
    </location>
</feature>
<dbReference type="GO" id="GO:0005634">
    <property type="term" value="C:nucleus"/>
    <property type="evidence" value="ECO:0007669"/>
    <property type="project" value="UniProtKB-SubCell"/>
</dbReference>
<evidence type="ECO:0000313" key="8">
    <source>
        <dbReference type="EMBL" id="GAW00457.1"/>
    </source>
</evidence>
<dbReference type="PANTHER" id="PTHR47338">
    <property type="entry name" value="ZN(II)2CYS6 TRANSCRIPTION FACTOR (EUROFUNG)-RELATED"/>
    <property type="match status" value="1"/>
</dbReference>
<dbReference type="STRING" id="5353.A0A1Q3DZL1"/>
<accession>A0A1Q3DZL1</accession>
<dbReference type="Pfam" id="PF00172">
    <property type="entry name" value="Zn_clus"/>
    <property type="match status" value="1"/>
</dbReference>
<dbReference type="CDD" id="cd00067">
    <property type="entry name" value="GAL4"/>
    <property type="match status" value="1"/>
</dbReference>
<name>A0A1Q3DZL1_LENED</name>
<dbReference type="CDD" id="cd12148">
    <property type="entry name" value="fungal_TF_MHR"/>
    <property type="match status" value="1"/>
</dbReference>
<keyword evidence="3" id="KW-0805">Transcription regulation</keyword>
<protein>
    <submittedName>
        <fullName evidence="8">Zn-Cys binuclear cluster domain-containing protein</fullName>
    </submittedName>
</protein>
<evidence type="ECO:0000259" key="7">
    <source>
        <dbReference type="PROSITE" id="PS50048"/>
    </source>
</evidence>
<dbReference type="InterPro" id="IPR036864">
    <property type="entry name" value="Zn2-C6_fun-type_DNA-bd_sf"/>
</dbReference>
<dbReference type="GO" id="GO:0000981">
    <property type="term" value="F:DNA-binding transcription factor activity, RNA polymerase II-specific"/>
    <property type="evidence" value="ECO:0007669"/>
    <property type="project" value="InterPro"/>
</dbReference>
<feature type="domain" description="Zn(2)-C6 fungal-type" evidence="7">
    <location>
        <begin position="107"/>
        <end position="142"/>
    </location>
</feature>
<evidence type="ECO:0000256" key="2">
    <source>
        <dbReference type="ARBA" id="ARBA00022723"/>
    </source>
</evidence>
<dbReference type="EMBL" id="BDGU01000031">
    <property type="protein sequence ID" value="GAW00457.1"/>
    <property type="molecule type" value="Genomic_DNA"/>
</dbReference>
<comment type="caution">
    <text evidence="8">The sequence shown here is derived from an EMBL/GenBank/DDBJ whole genome shotgun (WGS) entry which is preliminary data.</text>
</comment>
<reference evidence="8 9" key="2">
    <citation type="submission" date="2017-02" db="EMBL/GenBank/DDBJ databases">
        <title>A genome survey and senescence transcriptome analysis in Lentinula edodes.</title>
        <authorList>
            <person name="Sakamoto Y."/>
            <person name="Nakade K."/>
            <person name="Sato S."/>
            <person name="Yoshida Y."/>
            <person name="Miyazaki K."/>
            <person name="Natsume S."/>
            <person name="Konno N."/>
        </authorList>
    </citation>
    <scope>NUCLEOTIDE SEQUENCE [LARGE SCALE GENOMIC DNA]</scope>
    <source>
        <strain evidence="8 9">NBRC 111202</strain>
    </source>
</reference>
<evidence type="ECO:0000256" key="3">
    <source>
        <dbReference type="ARBA" id="ARBA00023015"/>
    </source>
</evidence>
<dbReference type="PROSITE" id="PS50048">
    <property type="entry name" value="ZN2_CY6_FUNGAL_2"/>
    <property type="match status" value="1"/>
</dbReference>
<dbReference type="Gene3D" id="4.10.240.10">
    <property type="entry name" value="Zn(2)-C6 fungal-type DNA-binding domain"/>
    <property type="match status" value="1"/>
</dbReference>
<evidence type="ECO:0000256" key="6">
    <source>
        <dbReference type="SAM" id="MobiDB-lite"/>
    </source>
</evidence>
<dbReference type="AlphaFoldDB" id="A0A1Q3DZL1"/>
<dbReference type="SMART" id="SM00066">
    <property type="entry name" value="GAL4"/>
    <property type="match status" value="1"/>
</dbReference>
<evidence type="ECO:0000256" key="5">
    <source>
        <dbReference type="ARBA" id="ARBA00023242"/>
    </source>
</evidence>
<keyword evidence="2" id="KW-0479">Metal-binding</keyword>
<dbReference type="GO" id="GO:0008270">
    <property type="term" value="F:zinc ion binding"/>
    <property type="evidence" value="ECO:0007669"/>
    <property type="project" value="InterPro"/>
</dbReference>
<organism evidence="8 9">
    <name type="scientific">Lentinula edodes</name>
    <name type="common">Shiitake mushroom</name>
    <name type="synonym">Lentinus edodes</name>
    <dbReference type="NCBI Taxonomy" id="5353"/>
    <lineage>
        <taxon>Eukaryota</taxon>
        <taxon>Fungi</taxon>
        <taxon>Dikarya</taxon>
        <taxon>Basidiomycota</taxon>
        <taxon>Agaricomycotina</taxon>
        <taxon>Agaricomycetes</taxon>
        <taxon>Agaricomycetidae</taxon>
        <taxon>Agaricales</taxon>
        <taxon>Marasmiineae</taxon>
        <taxon>Omphalotaceae</taxon>
        <taxon>Lentinula</taxon>
    </lineage>
</organism>
<keyword evidence="4" id="KW-0804">Transcription</keyword>
<comment type="subcellular location">
    <subcellularLocation>
        <location evidence="1">Nucleus</location>
    </subcellularLocation>
</comment>
<evidence type="ECO:0000256" key="4">
    <source>
        <dbReference type="ARBA" id="ARBA00023163"/>
    </source>
</evidence>
<gene>
    <name evidence="8" type="ORF">LENED_001978</name>
</gene>
<dbReference type="Proteomes" id="UP000188533">
    <property type="component" value="Unassembled WGS sequence"/>
</dbReference>
<dbReference type="InterPro" id="IPR050815">
    <property type="entry name" value="TF_fung"/>
</dbReference>
<dbReference type="SUPFAM" id="SSF57701">
    <property type="entry name" value="Zn2/Cys6 DNA-binding domain"/>
    <property type="match status" value="1"/>
</dbReference>
<feature type="compositionally biased region" description="Low complexity" evidence="6">
    <location>
        <begin position="186"/>
        <end position="207"/>
    </location>
</feature>
<proteinExistence type="predicted"/>
<evidence type="ECO:0000256" key="1">
    <source>
        <dbReference type="ARBA" id="ARBA00004123"/>
    </source>
</evidence>
<keyword evidence="5" id="KW-0539">Nucleus</keyword>